<gene>
    <name evidence="1" type="ORF">Ctob_000072</name>
</gene>
<reference evidence="2" key="1">
    <citation type="journal article" date="2015" name="PLoS Genet.">
        <title>Genome Sequence and Transcriptome Analyses of Chrysochromulina tobin: Metabolic Tools for Enhanced Algal Fitness in the Prominent Order Prymnesiales (Haptophyceae).</title>
        <authorList>
            <person name="Hovde B.T."/>
            <person name="Deodato C.R."/>
            <person name="Hunsperger H.M."/>
            <person name="Ryken S.A."/>
            <person name="Yost W."/>
            <person name="Jha R.K."/>
            <person name="Patterson J."/>
            <person name="Monnat R.J. Jr."/>
            <person name="Barlow S.B."/>
            <person name="Starkenburg S.R."/>
            <person name="Cattolico R.A."/>
        </authorList>
    </citation>
    <scope>NUCLEOTIDE SEQUENCE</scope>
    <source>
        <strain evidence="2">CCMP291</strain>
    </source>
</reference>
<keyword evidence="2" id="KW-1185">Reference proteome</keyword>
<name>A0A0M0J7J2_9EUKA</name>
<proteinExistence type="predicted"/>
<protein>
    <submittedName>
        <fullName evidence="1">Uncharacterized protein</fullName>
    </submittedName>
</protein>
<accession>A0A0M0J7J2</accession>
<comment type="caution">
    <text evidence="1">The sequence shown here is derived from an EMBL/GenBank/DDBJ whole genome shotgun (WGS) entry which is preliminary data.</text>
</comment>
<dbReference type="Proteomes" id="UP000037460">
    <property type="component" value="Unassembled WGS sequence"/>
</dbReference>
<evidence type="ECO:0000313" key="2">
    <source>
        <dbReference type="Proteomes" id="UP000037460"/>
    </source>
</evidence>
<evidence type="ECO:0000313" key="1">
    <source>
        <dbReference type="EMBL" id="KOO22554.1"/>
    </source>
</evidence>
<dbReference type="EMBL" id="JWZX01003269">
    <property type="protein sequence ID" value="KOO22554.1"/>
    <property type="molecule type" value="Genomic_DNA"/>
</dbReference>
<dbReference type="AlphaFoldDB" id="A0A0M0J7J2"/>
<organism evidence="1 2">
    <name type="scientific">Chrysochromulina tobinii</name>
    <dbReference type="NCBI Taxonomy" id="1460289"/>
    <lineage>
        <taxon>Eukaryota</taxon>
        <taxon>Haptista</taxon>
        <taxon>Haptophyta</taxon>
        <taxon>Prymnesiophyceae</taxon>
        <taxon>Prymnesiales</taxon>
        <taxon>Chrysochromulinaceae</taxon>
        <taxon>Chrysochromulina</taxon>
    </lineage>
</organism>
<sequence>MLARKGNGGMLMCADVGRGWNEECRRVAHVVLEQLRVKPGKGSLKGPRERSSARVTLALFTKELDDASHHEQGRLMATVPIHNDCAEHDVSPDDDTLDA</sequence>